<keyword evidence="2" id="KW-0813">Transport</keyword>
<name>A0A317MSX6_9GAMM</name>
<feature type="domain" description="Major facilitator superfamily (MFS) profile" evidence="8">
    <location>
        <begin position="22"/>
        <end position="410"/>
    </location>
</feature>
<feature type="transmembrane region" description="Helical" evidence="7">
    <location>
        <begin position="383"/>
        <end position="401"/>
    </location>
</feature>
<evidence type="ECO:0000256" key="4">
    <source>
        <dbReference type="ARBA" id="ARBA00022692"/>
    </source>
</evidence>
<evidence type="ECO:0000256" key="7">
    <source>
        <dbReference type="SAM" id="Phobius"/>
    </source>
</evidence>
<feature type="transmembrane region" description="Helical" evidence="7">
    <location>
        <begin position="324"/>
        <end position="343"/>
    </location>
</feature>
<gene>
    <name evidence="9" type="ORF">C7443_10985</name>
</gene>
<evidence type="ECO:0000256" key="3">
    <source>
        <dbReference type="ARBA" id="ARBA00022475"/>
    </source>
</evidence>
<dbReference type="PANTHER" id="PTHR23513:SF11">
    <property type="entry name" value="STAPHYLOFERRIN A TRANSPORTER"/>
    <property type="match status" value="1"/>
</dbReference>
<keyword evidence="5 7" id="KW-1133">Transmembrane helix</keyword>
<evidence type="ECO:0000256" key="5">
    <source>
        <dbReference type="ARBA" id="ARBA00022989"/>
    </source>
</evidence>
<keyword evidence="10" id="KW-1185">Reference proteome</keyword>
<dbReference type="AlphaFoldDB" id="A0A317MSX6"/>
<feature type="transmembrane region" description="Helical" evidence="7">
    <location>
        <begin position="118"/>
        <end position="139"/>
    </location>
</feature>
<evidence type="ECO:0000313" key="9">
    <source>
        <dbReference type="EMBL" id="PWV59832.1"/>
    </source>
</evidence>
<evidence type="ECO:0000256" key="6">
    <source>
        <dbReference type="ARBA" id="ARBA00023136"/>
    </source>
</evidence>
<evidence type="ECO:0000259" key="8">
    <source>
        <dbReference type="PROSITE" id="PS50850"/>
    </source>
</evidence>
<dbReference type="GO" id="GO:0022857">
    <property type="term" value="F:transmembrane transporter activity"/>
    <property type="evidence" value="ECO:0007669"/>
    <property type="project" value="InterPro"/>
</dbReference>
<proteinExistence type="predicted"/>
<dbReference type="InterPro" id="IPR036259">
    <property type="entry name" value="MFS_trans_sf"/>
</dbReference>
<protein>
    <submittedName>
        <fullName evidence="9">Putative MFS family arabinose efflux permease</fullName>
    </submittedName>
</protein>
<comment type="subcellular location">
    <subcellularLocation>
        <location evidence="1">Cell membrane</location>
        <topology evidence="1">Multi-pass membrane protein</topology>
    </subcellularLocation>
</comment>
<keyword evidence="6 7" id="KW-0472">Membrane</keyword>
<feature type="transmembrane region" description="Helical" evidence="7">
    <location>
        <begin position="60"/>
        <end position="80"/>
    </location>
</feature>
<keyword evidence="3" id="KW-1003">Cell membrane</keyword>
<feature type="transmembrane region" description="Helical" evidence="7">
    <location>
        <begin position="297"/>
        <end position="318"/>
    </location>
</feature>
<comment type="caution">
    <text evidence="9">The sequence shown here is derived from an EMBL/GenBank/DDBJ whole genome shotgun (WGS) entry which is preliminary data.</text>
</comment>
<sequence length="544" mass="57147">MSAPADDTSAAAGPWSPLRHRLFRWLWLAAIASNIGTWMHEVGAGWLMTSLANDPLLVSLVQAAGAAPMFALALPAGALADIVDRRCYLIGVQCWMAAVALTLALLSHANAMTPERLLALTFALGIGSALMAPAWAALTPELVPAAELQPAVALSSVGINVSRAIGPALAGLIVSSVGPWATFALNATSFAGVILVLAAWRRTPTLAPLPAERFLGALRAGWRYARSAPALQTVLVRAVAFFVFASAGLGLLPLLVRRELGGEAIVYGGLLTCVGVGAVAGAFVLPRLRQRYPVDTLLAAASLGYALVLCALAGVHLLALLVPVMLLAGALWITALSSLQVSAQTSAPAWVRARALAVYMLAFNGAMAGGAALWGALAARQGLGVALFSAAAGLALAVPLLQRFRLAHHAAADLSPSLHWPAPIVGAEVEHDRGPVLITVEYSIASEDSAAFITAMQEVARMRRRNGAISWGLFQDTETPTRWLEFFIDESWLEHLRHHGRVTRSEAACEARVRALHRAADGPRIRHHVAADAAHRLPAVTGGH</sequence>
<keyword evidence="4 7" id="KW-0812">Transmembrane</keyword>
<feature type="transmembrane region" description="Helical" evidence="7">
    <location>
        <begin position="234"/>
        <end position="252"/>
    </location>
</feature>
<evidence type="ECO:0000313" key="10">
    <source>
        <dbReference type="Proteomes" id="UP000246569"/>
    </source>
</evidence>
<organism evidence="9 10">
    <name type="scientific">Plasticicumulans acidivorans</name>
    <dbReference type="NCBI Taxonomy" id="886464"/>
    <lineage>
        <taxon>Bacteria</taxon>
        <taxon>Pseudomonadati</taxon>
        <taxon>Pseudomonadota</taxon>
        <taxon>Gammaproteobacteria</taxon>
        <taxon>Candidatus Competibacteraceae</taxon>
        <taxon>Plasticicumulans</taxon>
    </lineage>
</organism>
<dbReference type="SUPFAM" id="SSF103473">
    <property type="entry name" value="MFS general substrate transporter"/>
    <property type="match status" value="1"/>
</dbReference>
<evidence type="ECO:0000256" key="1">
    <source>
        <dbReference type="ARBA" id="ARBA00004651"/>
    </source>
</evidence>
<dbReference type="EMBL" id="QGTJ01000009">
    <property type="protein sequence ID" value="PWV59832.1"/>
    <property type="molecule type" value="Genomic_DNA"/>
</dbReference>
<feature type="transmembrane region" description="Helical" evidence="7">
    <location>
        <begin position="264"/>
        <end position="285"/>
    </location>
</feature>
<reference evidence="9 10" key="1">
    <citation type="submission" date="2018-05" db="EMBL/GenBank/DDBJ databases">
        <title>Genomic Encyclopedia of Type Strains, Phase IV (KMG-IV): sequencing the most valuable type-strain genomes for metagenomic binning, comparative biology and taxonomic classification.</title>
        <authorList>
            <person name="Goeker M."/>
        </authorList>
    </citation>
    <scope>NUCLEOTIDE SEQUENCE [LARGE SCALE GENOMIC DNA]</scope>
    <source>
        <strain evidence="9 10">DSM 23606</strain>
    </source>
</reference>
<feature type="transmembrane region" description="Helical" evidence="7">
    <location>
        <begin position="355"/>
        <end position="377"/>
    </location>
</feature>
<feature type="transmembrane region" description="Helical" evidence="7">
    <location>
        <begin position="22"/>
        <end position="40"/>
    </location>
</feature>
<dbReference type="InterPro" id="IPR010290">
    <property type="entry name" value="TM_effector"/>
</dbReference>
<feature type="transmembrane region" description="Helical" evidence="7">
    <location>
        <begin position="87"/>
        <end position="106"/>
    </location>
</feature>
<dbReference type="RefSeq" id="WP_110019438.1">
    <property type="nucleotide sequence ID" value="NZ_QGTJ01000009.1"/>
</dbReference>
<dbReference type="Gene3D" id="1.20.1250.20">
    <property type="entry name" value="MFS general substrate transporter like domains"/>
    <property type="match status" value="1"/>
</dbReference>
<dbReference type="Pfam" id="PF05977">
    <property type="entry name" value="MFS_3"/>
    <property type="match status" value="1"/>
</dbReference>
<dbReference type="CDD" id="cd06173">
    <property type="entry name" value="MFS_MefA_like"/>
    <property type="match status" value="1"/>
</dbReference>
<dbReference type="OrthoDB" id="9775268at2"/>
<dbReference type="Proteomes" id="UP000246569">
    <property type="component" value="Unassembled WGS sequence"/>
</dbReference>
<dbReference type="PROSITE" id="PS50850">
    <property type="entry name" value="MFS"/>
    <property type="match status" value="1"/>
</dbReference>
<dbReference type="GO" id="GO:0005886">
    <property type="term" value="C:plasma membrane"/>
    <property type="evidence" value="ECO:0007669"/>
    <property type="project" value="UniProtKB-SubCell"/>
</dbReference>
<dbReference type="InterPro" id="IPR020846">
    <property type="entry name" value="MFS_dom"/>
</dbReference>
<evidence type="ECO:0000256" key="2">
    <source>
        <dbReference type="ARBA" id="ARBA00022448"/>
    </source>
</evidence>
<dbReference type="PANTHER" id="PTHR23513">
    <property type="entry name" value="INTEGRAL MEMBRANE EFFLUX PROTEIN-RELATED"/>
    <property type="match status" value="1"/>
</dbReference>
<accession>A0A317MSX6</accession>
<feature type="transmembrane region" description="Helical" evidence="7">
    <location>
        <begin position="180"/>
        <end position="200"/>
    </location>
</feature>